<dbReference type="CDD" id="cd00223">
    <property type="entry name" value="TOPRIM_TopoIIB_SPO"/>
    <property type="match status" value="1"/>
</dbReference>
<keyword evidence="7" id="KW-1185">Reference proteome</keyword>
<dbReference type="PRINTS" id="PR01550">
    <property type="entry name" value="TOP6AFAMILY"/>
</dbReference>
<evidence type="ECO:0000256" key="1">
    <source>
        <dbReference type="ARBA" id="ARBA00023015"/>
    </source>
</evidence>
<dbReference type="GO" id="GO:0007131">
    <property type="term" value="P:reciprocal meiotic recombination"/>
    <property type="evidence" value="ECO:0007669"/>
    <property type="project" value="TreeGrafter"/>
</dbReference>
<feature type="region of interest" description="Disordered" evidence="4">
    <location>
        <begin position="297"/>
        <end position="366"/>
    </location>
</feature>
<evidence type="ECO:0000256" key="4">
    <source>
        <dbReference type="SAM" id="MobiDB-lite"/>
    </source>
</evidence>
<dbReference type="InterPro" id="IPR002815">
    <property type="entry name" value="Spo11/TopoVI_A"/>
</dbReference>
<name>A0A830HH63_9CHLO</name>
<feature type="compositionally biased region" description="Acidic residues" evidence="4">
    <location>
        <begin position="420"/>
        <end position="431"/>
    </location>
</feature>
<protein>
    <recommendedName>
        <fullName evidence="5">HTH myb-type domain-containing protein</fullName>
    </recommendedName>
</protein>
<proteinExistence type="predicted"/>
<gene>
    <name evidence="6" type="ORF">PPROV_000495200</name>
</gene>
<dbReference type="GO" id="GO:0000228">
    <property type="term" value="C:nuclear chromosome"/>
    <property type="evidence" value="ECO:0007669"/>
    <property type="project" value="TreeGrafter"/>
</dbReference>
<evidence type="ECO:0000256" key="2">
    <source>
        <dbReference type="ARBA" id="ARBA00023163"/>
    </source>
</evidence>
<keyword evidence="1" id="KW-0805">Transcription regulation</keyword>
<evidence type="ECO:0000313" key="6">
    <source>
        <dbReference type="EMBL" id="GHP06205.1"/>
    </source>
</evidence>
<dbReference type="PANTHER" id="PTHR10848">
    <property type="entry name" value="MEIOTIC RECOMBINATION PROTEIN SPO11"/>
    <property type="match status" value="1"/>
</dbReference>
<feature type="compositionally biased region" description="Basic and acidic residues" evidence="4">
    <location>
        <begin position="898"/>
        <end position="918"/>
    </location>
</feature>
<dbReference type="GO" id="GO:0042138">
    <property type="term" value="P:meiotic DNA double-strand break formation"/>
    <property type="evidence" value="ECO:0007669"/>
    <property type="project" value="TreeGrafter"/>
</dbReference>
<dbReference type="Pfam" id="PF21180">
    <property type="entry name" value="TOP6A-Spo11_Toprim"/>
    <property type="match status" value="1"/>
</dbReference>
<evidence type="ECO:0000313" key="7">
    <source>
        <dbReference type="Proteomes" id="UP000660262"/>
    </source>
</evidence>
<dbReference type="InterPro" id="IPR017930">
    <property type="entry name" value="Myb_dom"/>
</dbReference>
<evidence type="ECO:0000256" key="3">
    <source>
        <dbReference type="ARBA" id="ARBA00023242"/>
    </source>
</evidence>
<dbReference type="AlphaFoldDB" id="A0A830HH63"/>
<dbReference type="SUPFAM" id="SSF56726">
    <property type="entry name" value="DNA topoisomerase IV, alpha subunit"/>
    <property type="match status" value="1"/>
</dbReference>
<dbReference type="InterPro" id="IPR006447">
    <property type="entry name" value="Myb_dom_plants"/>
</dbReference>
<dbReference type="FunFam" id="1.10.10.60:FF:000007">
    <property type="entry name" value="Two-component response regulator"/>
    <property type="match status" value="1"/>
</dbReference>
<dbReference type="Gene3D" id="1.10.10.60">
    <property type="entry name" value="Homeodomain-like"/>
    <property type="match status" value="1"/>
</dbReference>
<reference evidence="6" key="1">
    <citation type="submission" date="2020-10" db="EMBL/GenBank/DDBJ databases">
        <title>Unveiling of a novel bifunctional photoreceptor, Dualchrome1, isolated from a cosmopolitan green alga.</title>
        <authorList>
            <person name="Suzuki S."/>
            <person name="Kawachi M."/>
        </authorList>
    </citation>
    <scope>NUCLEOTIDE SEQUENCE</scope>
    <source>
        <strain evidence="6">NIES 2893</strain>
    </source>
</reference>
<dbReference type="EMBL" id="BNJQ01000012">
    <property type="protein sequence ID" value="GHP06205.1"/>
    <property type="molecule type" value="Genomic_DNA"/>
</dbReference>
<dbReference type="Gene3D" id="3.40.1360.10">
    <property type="match status" value="1"/>
</dbReference>
<dbReference type="PROSITE" id="PS51294">
    <property type="entry name" value="HTH_MYB"/>
    <property type="match status" value="1"/>
</dbReference>
<dbReference type="SUPFAM" id="SSF46689">
    <property type="entry name" value="Homeodomain-like"/>
    <property type="match status" value="1"/>
</dbReference>
<dbReference type="GO" id="GO:0003677">
    <property type="term" value="F:DNA binding"/>
    <property type="evidence" value="ECO:0007669"/>
    <property type="project" value="InterPro"/>
</dbReference>
<dbReference type="NCBIfam" id="TIGR01557">
    <property type="entry name" value="myb_SHAQKYF"/>
    <property type="match status" value="1"/>
</dbReference>
<dbReference type="InterPro" id="IPR036078">
    <property type="entry name" value="Spo11/TopoVI_A_sf"/>
</dbReference>
<feature type="region of interest" description="Disordered" evidence="4">
    <location>
        <begin position="407"/>
        <end position="435"/>
    </location>
</feature>
<evidence type="ECO:0000259" key="5">
    <source>
        <dbReference type="PROSITE" id="PS51294"/>
    </source>
</evidence>
<keyword evidence="3" id="KW-0539">Nucleus</keyword>
<dbReference type="Proteomes" id="UP000660262">
    <property type="component" value="Unassembled WGS sequence"/>
</dbReference>
<comment type="caution">
    <text evidence="6">The sequence shown here is derived from an EMBL/GenBank/DDBJ whole genome shotgun (WGS) entry which is preliminary data.</text>
</comment>
<feature type="region of interest" description="Disordered" evidence="4">
    <location>
        <begin position="877"/>
        <end position="964"/>
    </location>
</feature>
<feature type="domain" description="HTH myb-type" evidence="5">
    <location>
        <begin position="966"/>
        <end position="1025"/>
    </location>
</feature>
<keyword evidence="2" id="KW-0804">Transcription</keyword>
<dbReference type="InterPro" id="IPR009057">
    <property type="entry name" value="Homeodomain-like_sf"/>
</dbReference>
<feature type="compositionally biased region" description="Polar residues" evidence="4">
    <location>
        <begin position="947"/>
        <end position="959"/>
    </location>
</feature>
<organism evidence="6 7">
    <name type="scientific">Pycnococcus provasolii</name>
    <dbReference type="NCBI Taxonomy" id="41880"/>
    <lineage>
        <taxon>Eukaryota</taxon>
        <taxon>Viridiplantae</taxon>
        <taxon>Chlorophyta</taxon>
        <taxon>Pseudoscourfieldiophyceae</taxon>
        <taxon>Pseudoscourfieldiales</taxon>
        <taxon>Pycnococcaceae</taxon>
        <taxon>Pycnococcus</taxon>
    </lineage>
</organism>
<dbReference type="GO" id="GO:0003918">
    <property type="term" value="F:DNA topoisomerase type II (double strand cut, ATP-hydrolyzing) activity"/>
    <property type="evidence" value="ECO:0007669"/>
    <property type="project" value="InterPro"/>
</dbReference>
<dbReference type="InterPro" id="IPR034136">
    <property type="entry name" value="TOPRIM_Topo6A/Spo11"/>
</dbReference>
<accession>A0A830HH63</accession>
<feature type="compositionally biased region" description="Low complexity" evidence="4">
    <location>
        <begin position="921"/>
        <end position="932"/>
    </location>
</feature>
<dbReference type="GO" id="GO:0000706">
    <property type="term" value="P:meiotic DNA double-strand break processing"/>
    <property type="evidence" value="ECO:0007669"/>
    <property type="project" value="TreeGrafter"/>
</dbReference>
<dbReference type="Gene3D" id="3.70.10.10">
    <property type="match status" value="1"/>
</dbReference>
<dbReference type="OrthoDB" id="5377392at2759"/>
<sequence>MDLVSAEFSQENVSLIATRKKNVQVFATDIAQSTCLDANFPHGAREGLFEGFDMPHAERDVVRISFRPELLVHALKYNVKKSDSVEIVVSTHGNAAGAPSTAHLYVYIQRCTTTATKISTHQIPLMEVLDDGEEFRIDPERFTFTHQMFTEHASVMLDILSELKHADVDDVAVTIDGSGVCFEGLSPSHFNRLSIRLEDADGDNFGRGDDYGAALDVDGGALTGSSTVSVLCEPEEGCPEHHTEKFRRKFLHRLSPFGSVATSVLVQMGRGAPLSVIVTMRGGGTCQLFVAPMLRDDGDNQQQQQPPPPSSSGRHLLLLGGDDDDGGENDNPPTEHHTGRLLPPTQPWTTTTTTSEAMTMNRIPEDDDEYLDFYLADDDDDDDDDEDSQQQLLLEMSMVTDLLQHGDVSFPYSHNNNQPEGEEEEDNDDDGSSSVQDRVRALVLQHIKHALKQHHADAAAAATTTTTTPPPLMRTYARLDANQQPVPVTSALKFAAPSTSKPNPLFVRTLVVIVAANNLIRSNSTMTIRRLYYLLKPLAPVDCIKAIKALASSATVESDARLSDRIRECFLKPSSSSSSNNNNNSSSNLEAPLFPKVDSVFSAVKSACALLKCRRMDLHLCCSSKGSYAGCLVVHTTRGAKLDGMTTGKGGIPIPGDISEIAEMEVTCKSQFVIIVEKDAVFQQLVEQRVWERIEGGCVVVTARGMPDLATRAFCFHLRAEMGACVAANAVVFLGLVDWNPAGLAIAMTYKYGGVHGDRRRTGQAPTGQEYTQESAQYALGSNFKLLGLRECHLDKLQADSTTAIAFQPLTPRDETMLSTFVDCAWLVALPENYTILSEAKAMRRRKGKAELEVVPDLATFVASEVEYGEYDDKAGGECQATGRDDSTAPPHQSAAEACKDPCRKRDSQGEVVEERSDMTAGTAAAQQQQRPAAHDKDSDRSEQDMVPQQTFSGDQQAETGAGVRLSKKPRLVWTTELHTRFMNAVNHLGVKNAVPKTILQLMNVEGMTRENVASHLQYLKRKDASANVSAAMIPAAGAPSVSSGIPMQGAAAAAVSNPAAAAAMWNPAAAAMMWPTPEFWNTAGGQSANQSAAAATPSVARTDAVDAAGMLQHQQQQYAALMAQQQRQWMASMASMAAGMPGGNPFGNPFGNPAALQQPPPHMPPIPFSARQKPCAGGMVRWNWRWYQT</sequence>
<dbReference type="PANTHER" id="PTHR10848:SF0">
    <property type="entry name" value="MEIOTIC RECOMBINATION PROTEIN SPO11"/>
    <property type="match status" value="1"/>
</dbReference>
<feature type="compositionally biased region" description="Basic and acidic residues" evidence="4">
    <location>
        <begin position="933"/>
        <end position="944"/>
    </location>
</feature>